<keyword evidence="13" id="KW-1185">Reference proteome</keyword>
<dbReference type="Pfam" id="PF23188">
    <property type="entry name" value="THU_Piezo1"/>
    <property type="match status" value="1"/>
</dbReference>
<feature type="transmembrane region" description="Helical" evidence="7">
    <location>
        <begin position="73"/>
        <end position="92"/>
    </location>
</feature>
<accession>A0ABR0Y075</accession>
<feature type="transmembrane region" description="Helical" evidence="7">
    <location>
        <begin position="1012"/>
        <end position="1029"/>
    </location>
</feature>
<feature type="region of interest" description="Disordered" evidence="6">
    <location>
        <begin position="1322"/>
        <end position="1361"/>
    </location>
</feature>
<keyword evidence="4 7" id="KW-1133">Transmembrane helix</keyword>
<dbReference type="Pfam" id="PF24874">
    <property type="entry name" value="Piezo_THU9_anchor"/>
    <property type="match status" value="1"/>
</dbReference>
<feature type="domain" description="Piezo transmembrane helical unit" evidence="9">
    <location>
        <begin position="1383"/>
        <end position="1457"/>
    </location>
</feature>
<feature type="transmembrane region" description="Helical" evidence="7">
    <location>
        <begin position="1424"/>
        <end position="1444"/>
    </location>
</feature>
<feature type="transmembrane region" description="Helical" evidence="7">
    <location>
        <begin position="988"/>
        <end position="1006"/>
    </location>
</feature>
<feature type="compositionally biased region" description="Basic and acidic residues" evidence="6">
    <location>
        <begin position="1335"/>
        <end position="1345"/>
    </location>
</feature>
<evidence type="ECO:0000256" key="5">
    <source>
        <dbReference type="ARBA" id="ARBA00023136"/>
    </source>
</evidence>
<name>A0ABR0Y075_REHGL</name>
<dbReference type="Pfam" id="PF25288">
    <property type="entry name" value="PIEZO"/>
    <property type="match status" value="1"/>
</dbReference>
<evidence type="ECO:0000256" key="1">
    <source>
        <dbReference type="ARBA" id="ARBA00004141"/>
    </source>
</evidence>
<feature type="transmembrane region" description="Helical" evidence="7">
    <location>
        <begin position="1470"/>
        <end position="1490"/>
    </location>
</feature>
<dbReference type="InterPro" id="IPR056768">
    <property type="entry name" value="THU_Piezo"/>
</dbReference>
<evidence type="ECO:0000256" key="6">
    <source>
        <dbReference type="SAM" id="MobiDB-lite"/>
    </source>
</evidence>
<feature type="transmembrane region" description="Helical" evidence="7">
    <location>
        <begin position="927"/>
        <end position="944"/>
    </location>
</feature>
<feature type="transmembrane region" description="Helical" evidence="7">
    <location>
        <begin position="1764"/>
        <end position="1783"/>
    </location>
</feature>
<dbReference type="InterPro" id="IPR027272">
    <property type="entry name" value="Piezo"/>
</dbReference>
<dbReference type="EMBL" id="JABTTQ020000001">
    <property type="protein sequence ID" value="KAK6164728.1"/>
    <property type="molecule type" value="Genomic_DNA"/>
</dbReference>
<evidence type="ECO:0000259" key="10">
    <source>
        <dbReference type="Pfam" id="PF24874"/>
    </source>
</evidence>
<reference evidence="12 13" key="1">
    <citation type="journal article" date="2021" name="Comput. Struct. Biotechnol. J.">
        <title>De novo genome assembly of the potent medicinal plant Rehmannia glutinosa using nanopore technology.</title>
        <authorList>
            <person name="Ma L."/>
            <person name="Dong C."/>
            <person name="Song C."/>
            <person name="Wang X."/>
            <person name="Zheng X."/>
            <person name="Niu Y."/>
            <person name="Chen S."/>
            <person name="Feng W."/>
        </authorList>
    </citation>
    <scope>NUCLEOTIDE SEQUENCE [LARGE SCALE GENOMIC DNA]</scope>
    <source>
        <strain evidence="12">DH-2019</strain>
    </source>
</reference>
<feature type="transmembrane region" description="Helical" evidence="7">
    <location>
        <begin position="2109"/>
        <end position="2126"/>
    </location>
</feature>
<evidence type="ECO:0000259" key="9">
    <source>
        <dbReference type="Pfam" id="PF23188"/>
    </source>
</evidence>
<dbReference type="InterPro" id="IPR056770">
    <property type="entry name" value="Piezo_THU9_anchor"/>
</dbReference>
<feature type="region of interest" description="Disordered" evidence="6">
    <location>
        <begin position="1265"/>
        <end position="1284"/>
    </location>
</feature>
<protein>
    <recommendedName>
        <fullName evidence="14">Piezo-type mechanosensitive ion channel homolog</fullName>
    </recommendedName>
</protein>
<feature type="domain" description="Piezo non-specific cation channel cap" evidence="8">
    <location>
        <begin position="1967"/>
        <end position="2179"/>
    </location>
</feature>
<evidence type="ECO:0000259" key="8">
    <source>
        <dbReference type="Pfam" id="PF12166"/>
    </source>
</evidence>
<comment type="subcellular location">
    <subcellularLocation>
        <location evidence="1">Membrane</location>
        <topology evidence="1">Multi-pass membrane protein</topology>
    </subcellularLocation>
</comment>
<feature type="transmembrane region" description="Helical" evidence="7">
    <location>
        <begin position="571"/>
        <end position="592"/>
    </location>
</feature>
<feature type="transmembrane region" description="Helical" evidence="7">
    <location>
        <begin position="447"/>
        <end position="464"/>
    </location>
</feature>
<feature type="transmembrane region" description="Helical" evidence="7">
    <location>
        <begin position="1694"/>
        <end position="1716"/>
    </location>
</feature>
<dbReference type="Pfam" id="PF12166">
    <property type="entry name" value="Piezo_cap"/>
    <property type="match status" value="1"/>
</dbReference>
<feature type="transmembrane region" description="Helical" evidence="7">
    <location>
        <begin position="172"/>
        <end position="195"/>
    </location>
</feature>
<evidence type="ECO:0000313" key="13">
    <source>
        <dbReference type="Proteomes" id="UP001318860"/>
    </source>
</evidence>
<evidence type="ECO:0000256" key="2">
    <source>
        <dbReference type="ARBA" id="ARBA00007821"/>
    </source>
</evidence>
<feature type="transmembrane region" description="Helical" evidence="7">
    <location>
        <begin position="1908"/>
        <end position="1929"/>
    </location>
</feature>
<feature type="transmembrane region" description="Helical" evidence="7">
    <location>
        <begin position="425"/>
        <end position="441"/>
    </location>
</feature>
<feature type="transmembrane region" description="Helical" evidence="7">
    <location>
        <begin position="1386"/>
        <end position="1412"/>
    </location>
</feature>
<dbReference type="PANTHER" id="PTHR13167">
    <property type="entry name" value="PIEZO-TYPE MECHANOSENSITIVE ION CHANNEL COMPONENT"/>
    <property type="match status" value="1"/>
</dbReference>
<feature type="transmembrane region" description="Helical" evidence="7">
    <location>
        <begin position="861"/>
        <end position="880"/>
    </location>
</feature>
<feature type="transmembrane region" description="Helical" evidence="7">
    <location>
        <begin position="833"/>
        <end position="854"/>
    </location>
</feature>
<sequence length="2194" mass="252342">MAVAHLRRVAHGGQAAPRRKLSCVKHDLEDMEFIMSMTEGSLTEQLLPSRNSFFVRQLRSGVRHTNILLRGPVFRIFSINWFTYGFPISLFALSYWSFHFASICAFGLLAYVGYILYAFPSLFRLHRLNGLLLVFILLWAVSTYIFNVAFAYVNWKLGKDMEIWEMVGLWHYPIPGFFLLAQFCLGILVALGNLVNNSVFLCLSNEERRASTENETQEALPAKMLLSKRRFEGLISGYNCLGAAKMFSAYYAFADFPDCYKTRFHSRLIFFFAYLLSHRVDKRMRQSLILMCEAHFAILYILQLNLVSTKLEQKDSVSLDVLSQLGLIESESSWEFLEIALLACFCAIHNHGFEMLFSFSAIVQHTPCPPIGFSILRAGLNKSVLLSVYATSNMRDDCESRSHERRVALYLNAIGKKFLSMYKSFGPNIAFLTILIAVYLVRPNYISFGYIFLLLVWIIGRQLVERTKRRLWFPLKAYAIAVFVFIYFLSIFPTFETWMSMKVDLCVCFGYKTEASLLENLSESLAVMIVMQLYSYERRQSKYLKSEDLAPLQFGIVGFIKRFLIWHSQKILFIALFYASLSPISAFGFLYLLGLVFCSALPKASKIPSKSFLIYTGLLVTAEYLFQMWGKLAKMFPGQKHHDLSLFLGLQVYKQSFEGLEAGLRAKVLVIAACTLQYNVFRWLEKMPRSLSNVGRSEEPCPLFVSAEDDFTVISSSDGDNQTLSESTELSARRMRCSNSWPSFRSHVYQPSQNLSSHRGTQNGSSRKYSFDYIWGTMRESHKWNKKRIVALRQERFEMQKTTLKVYLKFWMENMFNLFGLEINMIALLLASFALLNAISMLYIGCLAICILLPRPIIRKLWPIFVFLFATILLAEYFAMWKSVMPLNQRVSTETNAHCHDCWKNSNLYFQYCVKCWLGLIVDDPRMLISYYVVFMLTCFKLRADHASSFSWSFTYEQMVSQRKNAFVWRDLSFETKSMWTFLDYLRLYCYCHLLDLVLALILITGTLEYDILHLGYLGFALVFFRMRLTILKKKNKIFKYLRVYNFAVIILSLAYQSPFIGDFNVGKCDTIDYIYEVIGFHKYDYGFRITSRSVLVEIIIFVLVSCQSYMFSSSEFDYVFRYLEAEQIGAIVREQEKKAAWKTEQLQHIRKSEENKRQRNLQVEKMKSEMLNLQIQLHGTNSTTTNLDSPANEGLRRRKNASLTMQDFANLEKRDGFINPDLGLPLYVYESTSSVRVESPMEVQHTKHLKDASLGEITELEEYTGDNVDNDSEKFQKGRSQSMDNPLASAVQLLGDGVSQVQSIGNQAVSNLVSFLNIASEDSDSNEPSSFEVSDERGSPDVKHRNLNRSSSLQSDKSRTSDSASLQIGRIVSHIWSQMRWNNDVVCYCCFVLVFLWNFSLLSMVYLAALFLYALCVNTGPNYIFWIIMLIYTEMYVLIQYLYQIMIQHCGFSIQSGLLRELGFPTRKITSSFVISLLPLFLVYLFTLIQCSVTAKDGEWYSVGFNNSKRGVRNHKEVHSNSSWSEKAKKIFQLMKRMVEMVVGSCSKYWKSLTQEAESPPYFVQLSMDVKAWPEDGIQPERIESGINQLLQLVHDENCKNENPNYCPCASKVQIQSIEKSTENANVALAVFEVIYASPLTECKPAEQFNSLTPAADVAKEILKARCMGLAKKVGFPYPIVSVIGGGKREVDLYAYVFGADLTVFFLVAMFYQSVIKNKSEFLEYYQLEDQFPKEFVFILMVIFFLIVVDRIIYLCSFATGKVIFYLFNLILFTCVVTEYAWNMDTSQQNAAGLALRAIYLTKAVSLALQATQIQHGVPHKSTLYRQFLTSEVCLVNYLGYRLYRALPFLYELRCVLDWSCTTTSLTMYDWLKLEDINASLYLVKCDNVLNRAKHKQGEKQTKMTKFCNGICLFFILICVIWAPMLMYSSGNPTNIANPINDASFQFDIKTDGGRLTLYQTTLWTDQRQFIQSLNSGSMDIKFSWVLTRDRPKGKETVKYERSVDPSDLPKSSEVEGVLNGSSSSFRIYRIYPRFFRVTGSGEVRPFEQEVNDVSADLVLHHENSEWWSFHDINSLDEYGCGGLSGPMAVIVSEETPQGFLGETLSKFSIWGLYITFVLAVGRFIRLQCSDLRMRIPYENLPSCDRLIAICEDIYAARAEGELGVEEVLYWTLVKIYRHCAYDMSVNLNLSHV</sequence>
<proteinExistence type="inferred from homology"/>
<feature type="transmembrane region" description="Helical" evidence="7">
    <location>
        <begin position="98"/>
        <end position="119"/>
    </location>
</feature>
<evidence type="ECO:0000313" key="12">
    <source>
        <dbReference type="EMBL" id="KAK6164728.1"/>
    </source>
</evidence>
<feature type="transmembrane region" description="Helical" evidence="7">
    <location>
        <begin position="1095"/>
        <end position="1112"/>
    </location>
</feature>
<feature type="transmembrane region" description="Helical" evidence="7">
    <location>
        <begin position="1041"/>
        <end position="1058"/>
    </location>
</feature>
<dbReference type="Proteomes" id="UP001318860">
    <property type="component" value="Unassembled WGS sequence"/>
</dbReference>
<evidence type="ECO:0000256" key="4">
    <source>
        <dbReference type="ARBA" id="ARBA00022989"/>
    </source>
</evidence>
<evidence type="ECO:0000256" key="3">
    <source>
        <dbReference type="ARBA" id="ARBA00022692"/>
    </source>
</evidence>
<keyword evidence="3 7" id="KW-0812">Transmembrane</keyword>
<feature type="transmembrane region" description="Helical" evidence="7">
    <location>
        <begin position="131"/>
        <end position="152"/>
    </location>
</feature>
<feature type="transmembrane region" description="Helical" evidence="7">
    <location>
        <begin position="476"/>
        <end position="495"/>
    </location>
</feature>
<feature type="transmembrane region" description="Helical" evidence="7">
    <location>
        <begin position="612"/>
        <end position="630"/>
    </location>
</feature>
<comment type="similarity">
    <text evidence="2">Belongs to the PIEZO (TC 1.A.75) family.</text>
</comment>
<dbReference type="PANTHER" id="PTHR13167:SF25">
    <property type="entry name" value="PIEZO-TYPE MECHANOSENSITIVE ION CHANNEL COMPONENT"/>
    <property type="match status" value="1"/>
</dbReference>
<gene>
    <name evidence="12" type="ORF">DH2020_001592</name>
</gene>
<dbReference type="InterPro" id="IPR031334">
    <property type="entry name" value="Piezo_cap_dom"/>
</dbReference>
<evidence type="ECO:0000256" key="7">
    <source>
        <dbReference type="SAM" id="Phobius"/>
    </source>
</evidence>
<feature type="domain" description="Piezo THU9 and anchor" evidence="10">
    <location>
        <begin position="1692"/>
        <end position="1930"/>
    </location>
</feature>
<evidence type="ECO:0008006" key="14">
    <source>
        <dbReference type="Google" id="ProtNLM"/>
    </source>
</evidence>
<dbReference type="InterPro" id="IPR057611">
    <property type="entry name" value="PIEZO_dom"/>
</dbReference>
<comment type="caution">
    <text evidence="12">The sequence shown here is derived from an EMBL/GenBank/DDBJ whole genome shotgun (WGS) entry which is preliminary data.</text>
</comment>
<feature type="domain" description="Piezo-type mechanosensitive ion channel homolog" evidence="11">
    <location>
        <begin position="268"/>
        <end position="362"/>
    </location>
</feature>
<evidence type="ECO:0000259" key="11">
    <source>
        <dbReference type="Pfam" id="PF25288"/>
    </source>
</evidence>
<organism evidence="12 13">
    <name type="scientific">Rehmannia glutinosa</name>
    <name type="common">Chinese foxglove</name>
    <dbReference type="NCBI Taxonomy" id="99300"/>
    <lineage>
        <taxon>Eukaryota</taxon>
        <taxon>Viridiplantae</taxon>
        <taxon>Streptophyta</taxon>
        <taxon>Embryophyta</taxon>
        <taxon>Tracheophyta</taxon>
        <taxon>Spermatophyta</taxon>
        <taxon>Magnoliopsida</taxon>
        <taxon>eudicotyledons</taxon>
        <taxon>Gunneridae</taxon>
        <taxon>Pentapetalae</taxon>
        <taxon>asterids</taxon>
        <taxon>lamiids</taxon>
        <taxon>Lamiales</taxon>
        <taxon>Orobanchaceae</taxon>
        <taxon>Rehmannieae</taxon>
        <taxon>Rehmannia</taxon>
    </lineage>
</organism>
<keyword evidence="5 7" id="KW-0472">Membrane</keyword>
<feature type="transmembrane region" description="Helical" evidence="7">
    <location>
        <begin position="1737"/>
        <end position="1758"/>
    </location>
</feature>
<feature type="compositionally biased region" description="Polar residues" evidence="6">
    <location>
        <begin position="1349"/>
        <end position="1361"/>
    </location>
</feature>